<dbReference type="EMBL" id="JAPFFJ010000013">
    <property type="protein sequence ID" value="KAJ6412351.1"/>
    <property type="molecule type" value="Genomic_DNA"/>
</dbReference>
<organism evidence="1 2">
    <name type="scientific">Salix udensis</name>
    <dbReference type="NCBI Taxonomy" id="889485"/>
    <lineage>
        <taxon>Eukaryota</taxon>
        <taxon>Viridiplantae</taxon>
        <taxon>Streptophyta</taxon>
        <taxon>Embryophyta</taxon>
        <taxon>Tracheophyta</taxon>
        <taxon>Spermatophyta</taxon>
        <taxon>Magnoliopsida</taxon>
        <taxon>eudicotyledons</taxon>
        <taxon>Gunneridae</taxon>
        <taxon>Pentapetalae</taxon>
        <taxon>rosids</taxon>
        <taxon>fabids</taxon>
        <taxon>Malpighiales</taxon>
        <taxon>Salicaceae</taxon>
        <taxon>Saliceae</taxon>
        <taxon>Salix</taxon>
    </lineage>
</organism>
<comment type="caution">
    <text evidence="1">The sequence shown here is derived from an EMBL/GenBank/DDBJ whole genome shotgun (WGS) entry which is preliminary data.</text>
</comment>
<evidence type="ECO:0000313" key="1">
    <source>
        <dbReference type="EMBL" id="KAJ6412351.1"/>
    </source>
</evidence>
<accession>A0AAD6JVZ7</accession>
<protein>
    <submittedName>
        <fullName evidence="1">Uncharacterized protein</fullName>
    </submittedName>
</protein>
<evidence type="ECO:0000313" key="2">
    <source>
        <dbReference type="Proteomes" id="UP001162972"/>
    </source>
</evidence>
<reference evidence="1 2" key="1">
    <citation type="journal article" date="2023" name="Int. J. Mol. Sci.">
        <title>De Novo Assembly and Annotation of 11 Diverse Shrub Willow (Salix) Genomes Reveals Novel Gene Organization in Sex-Linked Regions.</title>
        <authorList>
            <person name="Hyden B."/>
            <person name="Feng K."/>
            <person name="Yates T.B."/>
            <person name="Jawdy S."/>
            <person name="Cereghino C."/>
            <person name="Smart L.B."/>
            <person name="Muchero W."/>
        </authorList>
    </citation>
    <scope>NUCLEOTIDE SEQUENCE [LARGE SCALE GENOMIC DNA]</scope>
    <source>
        <tissue evidence="1">Shoot tip</tissue>
    </source>
</reference>
<sequence>MAERALSRKGLKAISIASHPNARAPNTTTACFAGFIPIFPFLSFLPRPPISVVDRVHYFKLSMQARVDSLGWIYLYVTGK</sequence>
<dbReference type="Proteomes" id="UP001162972">
    <property type="component" value="Chromosome 5"/>
</dbReference>
<dbReference type="AlphaFoldDB" id="A0AAD6JVZ7"/>
<name>A0AAD6JVZ7_9ROSI</name>
<gene>
    <name evidence="1" type="ORF">OIU84_005414</name>
</gene>
<proteinExistence type="predicted"/>
<keyword evidence="2" id="KW-1185">Reference proteome</keyword>